<proteinExistence type="predicted"/>
<evidence type="ECO:0000313" key="1">
    <source>
        <dbReference type="EMBL" id="ARP97231.1"/>
    </source>
</evidence>
<sequence length="74" mass="7923">MSFSLPPGAAVKLRRAVGVRILCRTGTLWVSEYRRAEDLVLQAGQCAQVGSDSAIVLSGLPSAEVEIQQPESRP</sequence>
<dbReference type="Proteomes" id="UP000194161">
    <property type="component" value="Chromosome"/>
</dbReference>
<keyword evidence="2" id="KW-1185">Reference proteome</keyword>
<gene>
    <name evidence="1" type="ORF">CAL15_01725</name>
</gene>
<dbReference type="KEGG" id="bgm:CAL15_01725"/>
<name>A0A1W6ZIP6_9BORD</name>
<dbReference type="STRING" id="463040.CAL15_01725"/>
<reference evidence="1 2" key="1">
    <citation type="submission" date="2017-05" db="EMBL/GenBank/DDBJ databases">
        <title>Complete and WGS of Bordetella genogroups.</title>
        <authorList>
            <person name="Spilker T."/>
            <person name="LiPuma J."/>
        </authorList>
    </citation>
    <scope>NUCLEOTIDE SEQUENCE [LARGE SCALE GENOMIC DNA]</scope>
    <source>
        <strain evidence="1 2">AU7206</strain>
    </source>
</reference>
<organism evidence="1 2">
    <name type="scientific">Bordetella genomosp. 13</name>
    <dbReference type="NCBI Taxonomy" id="463040"/>
    <lineage>
        <taxon>Bacteria</taxon>
        <taxon>Pseudomonadati</taxon>
        <taxon>Pseudomonadota</taxon>
        <taxon>Betaproteobacteria</taxon>
        <taxon>Burkholderiales</taxon>
        <taxon>Alcaligenaceae</taxon>
        <taxon>Bordetella</taxon>
    </lineage>
</organism>
<protein>
    <recommendedName>
        <fullName evidence="3">DUF2917 domain-containing protein</fullName>
    </recommendedName>
</protein>
<dbReference type="OrthoDB" id="200037at2"/>
<dbReference type="Pfam" id="PF11142">
    <property type="entry name" value="DUF2917"/>
    <property type="match status" value="1"/>
</dbReference>
<dbReference type="AlphaFoldDB" id="A0A1W6ZIP6"/>
<evidence type="ECO:0008006" key="3">
    <source>
        <dbReference type="Google" id="ProtNLM"/>
    </source>
</evidence>
<dbReference type="InterPro" id="IPR021317">
    <property type="entry name" value="DUF2917"/>
</dbReference>
<accession>A0A1W6ZIP6</accession>
<dbReference type="EMBL" id="CP021111">
    <property type="protein sequence ID" value="ARP97231.1"/>
    <property type="molecule type" value="Genomic_DNA"/>
</dbReference>
<evidence type="ECO:0000313" key="2">
    <source>
        <dbReference type="Proteomes" id="UP000194161"/>
    </source>
</evidence>